<evidence type="ECO:0000313" key="2">
    <source>
        <dbReference type="EMBL" id="SFL88189.1"/>
    </source>
</evidence>
<dbReference type="RefSeq" id="WP_281246801.1">
    <property type="nucleotide sequence ID" value="NZ_FOTS01000023.1"/>
</dbReference>
<evidence type="ECO:0000256" key="1">
    <source>
        <dbReference type="SAM" id="MobiDB-lite"/>
    </source>
</evidence>
<dbReference type="AlphaFoldDB" id="A0A1I4LBE0"/>
<feature type="compositionally biased region" description="Polar residues" evidence="1">
    <location>
        <begin position="26"/>
        <end position="42"/>
    </location>
</feature>
<organism evidence="2 3">
    <name type="scientific">Pelosinus propionicus DSM 13327</name>
    <dbReference type="NCBI Taxonomy" id="1123291"/>
    <lineage>
        <taxon>Bacteria</taxon>
        <taxon>Bacillati</taxon>
        <taxon>Bacillota</taxon>
        <taxon>Negativicutes</taxon>
        <taxon>Selenomonadales</taxon>
        <taxon>Sporomusaceae</taxon>
        <taxon>Pelosinus</taxon>
    </lineage>
</organism>
<name>A0A1I4LBE0_9FIRM</name>
<feature type="region of interest" description="Disordered" evidence="1">
    <location>
        <begin position="20"/>
        <end position="42"/>
    </location>
</feature>
<proteinExistence type="predicted"/>
<keyword evidence="3" id="KW-1185">Reference proteome</keyword>
<dbReference type="EMBL" id="FOTS01000023">
    <property type="protein sequence ID" value="SFL88189.1"/>
    <property type="molecule type" value="Genomic_DNA"/>
</dbReference>
<gene>
    <name evidence="2" type="ORF">SAMN04490355_102380</name>
</gene>
<protein>
    <submittedName>
        <fullName evidence="2">Uncharacterized protein</fullName>
    </submittedName>
</protein>
<evidence type="ECO:0000313" key="3">
    <source>
        <dbReference type="Proteomes" id="UP000199520"/>
    </source>
</evidence>
<dbReference type="Proteomes" id="UP000199520">
    <property type="component" value="Unassembled WGS sequence"/>
</dbReference>
<accession>A0A1I4LBE0</accession>
<reference evidence="3" key="1">
    <citation type="submission" date="2016-10" db="EMBL/GenBank/DDBJ databases">
        <authorList>
            <person name="Varghese N."/>
            <person name="Submissions S."/>
        </authorList>
    </citation>
    <scope>NUCLEOTIDE SEQUENCE [LARGE SCALE GENOMIC DNA]</scope>
    <source>
        <strain evidence="3">DSM 13327</strain>
    </source>
</reference>
<sequence length="42" mass="4703">MNIIQRKKVAVNSIKITYGGRKDNSKQASVQIDKTQSKSKNP</sequence>